<dbReference type="InterPro" id="IPR050072">
    <property type="entry name" value="Peptidase_M20A"/>
</dbReference>
<evidence type="ECO:0000256" key="3">
    <source>
        <dbReference type="ARBA" id="ARBA00022801"/>
    </source>
</evidence>
<dbReference type="PANTHER" id="PTHR43808:SF10">
    <property type="entry name" value="BLL3749 PROTEIN"/>
    <property type="match status" value="1"/>
</dbReference>
<protein>
    <submittedName>
        <fullName evidence="7">M20/M25/M40 family metallo-hydrolase</fullName>
    </submittedName>
</protein>
<dbReference type="SUPFAM" id="SSF53187">
    <property type="entry name" value="Zn-dependent exopeptidases"/>
    <property type="match status" value="1"/>
</dbReference>
<organism evidence="7 8">
    <name type="scientific">Caenimonas koreensis DSM 17982</name>
    <dbReference type="NCBI Taxonomy" id="1121255"/>
    <lineage>
        <taxon>Bacteria</taxon>
        <taxon>Pseudomonadati</taxon>
        <taxon>Pseudomonadota</taxon>
        <taxon>Betaproteobacteria</taxon>
        <taxon>Burkholderiales</taxon>
        <taxon>Comamonadaceae</taxon>
        <taxon>Caenimonas</taxon>
    </lineage>
</organism>
<gene>
    <name evidence="7" type="ORF">GHT07_13125</name>
</gene>
<dbReference type="EMBL" id="WJBU01000011">
    <property type="protein sequence ID" value="MRD48225.1"/>
    <property type="molecule type" value="Genomic_DNA"/>
</dbReference>
<keyword evidence="5" id="KW-0732">Signal</keyword>
<dbReference type="Gene3D" id="3.40.630.10">
    <property type="entry name" value="Zn peptidases"/>
    <property type="match status" value="2"/>
</dbReference>
<dbReference type="PANTHER" id="PTHR43808">
    <property type="entry name" value="ACETYLORNITHINE DEACETYLASE"/>
    <property type="match status" value="1"/>
</dbReference>
<dbReference type="Gene3D" id="3.30.70.360">
    <property type="match status" value="1"/>
</dbReference>
<dbReference type="GO" id="GO:0046872">
    <property type="term" value="F:metal ion binding"/>
    <property type="evidence" value="ECO:0007669"/>
    <property type="project" value="UniProtKB-KW"/>
</dbReference>
<evidence type="ECO:0000256" key="5">
    <source>
        <dbReference type="SAM" id="SignalP"/>
    </source>
</evidence>
<keyword evidence="4" id="KW-0862">Zinc</keyword>
<dbReference type="Pfam" id="PF07687">
    <property type="entry name" value="M20_dimer"/>
    <property type="match status" value="1"/>
</dbReference>
<dbReference type="InterPro" id="IPR002933">
    <property type="entry name" value="Peptidase_M20"/>
</dbReference>
<evidence type="ECO:0000256" key="2">
    <source>
        <dbReference type="ARBA" id="ARBA00022723"/>
    </source>
</evidence>
<sequence length="527" mass="55588">MRATASAITVLAAWAALVCSAAAAHELDPALVPLAEKETAPLLETLRALTAFDSGTGQAPGLEGVAAYIENFARAIGGDVQRVAPANDVAGTNLLITFKGTGKRSVLLIAHMDTVYTAGTAAARPFRINGNRAIAPGIADDKSGIAVFLHAMNLLKARGFGDYERVTMLFTTDEERGSAGSRDLIRSQARAHDAVLSGEPTGPDEGVVLGTSGVGQLNVRVQAGPDARAIEELADVILRSVDAQREVPETRMNWTVMRAEDPAGLGRLSNTAYDFATLTFRVKGRASHAGVSPELGVNAVVETADIVRRVSAASARMPQVRLHWRIAGGGVVSNIIPERAQAVAELAVPKNQDMRPVVERLAEAGARGLLSGVEITAESAEGLPEKSAAQGQAFASADQRVPDAQAYASLVRQARARIGQQKFSASAITVQDGLFFPPFNATAQGRELAQLAREINARLGGTLTLYPRTYGGTDAAWAGQSGQPVVESMGLPGGNYHSSQEEFILIDRIPRRLALVAEMIRAIAQRP</sequence>
<evidence type="ECO:0000256" key="4">
    <source>
        <dbReference type="ARBA" id="ARBA00022833"/>
    </source>
</evidence>
<keyword evidence="8" id="KW-1185">Reference proteome</keyword>
<dbReference type="OrthoDB" id="9776600at2"/>
<dbReference type="InterPro" id="IPR036264">
    <property type="entry name" value="Bact_exopeptidase_dim_dom"/>
</dbReference>
<dbReference type="GO" id="GO:0016787">
    <property type="term" value="F:hydrolase activity"/>
    <property type="evidence" value="ECO:0007669"/>
    <property type="project" value="UniProtKB-KW"/>
</dbReference>
<dbReference type="SUPFAM" id="SSF55031">
    <property type="entry name" value="Bacterial exopeptidase dimerisation domain"/>
    <property type="match status" value="1"/>
</dbReference>
<evidence type="ECO:0000259" key="6">
    <source>
        <dbReference type="Pfam" id="PF07687"/>
    </source>
</evidence>
<feature type="chain" id="PRO_5032998773" evidence="5">
    <location>
        <begin position="24"/>
        <end position="527"/>
    </location>
</feature>
<dbReference type="RefSeq" id="WP_153585536.1">
    <property type="nucleotide sequence ID" value="NZ_WJBU01000011.1"/>
</dbReference>
<dbReference type="Proteomes" id="UP000487350">
    <property type="component" value="Unassembled WGS sequence"/>
</dbReference>
<feature type="signal peptide" evidence="5">
    <location>
        <begin position="1"/>
        <end position="23"/>
    </location>
</feature>
<keyword evidence="2" id="KW-0479">Metal-binding</keyword>
<feature type="domain" description="Peptidase M20 dimerisation" evidence="6">
    <location>
        <begin position="276"/>
        <end position="364"/>
    </location>
</feature>
<dbReference type="Pfam" id="PF01546">
    <property type="entry name" value="Peptidase_M20"/>
    <property type="match status" value="1"/>
</dbReference>
<dbReference type="InterPro" id="IPR001261">
    <property type="entry name" value="ArgE/DapE_CS"/>
</dbReference>
<dbReference type="AlphaFoldDB" id="A0A844AV09"/>
<evidence type="ECO:0000313" key="8">
    <source>
        <dbReference type="Proteomes" id="UP000487350"/>
    </source>
</evidence>
<dbReference type="PROSITE" id="PS00758">
    <property type="entry name" value="ARGE_DAPE_CPG2_1"/>
    <property type="match status" value="1"/>
</dbReference>
<evidence type="ECO:0000313" key="7">
    <source>
        <dbReference type="EMBL" id="MRD48225.1"/>
    </source>
</evidence>
<keyword evidence="3 7" id="KW-0378">Hydrolase</keyword>
<comment type="caution">
    <text evidence="7">The sequence shown here is derived from an EMBL/GenBank/DDBJ whole genome shotgun (WGS) entry which is preliminary data.</text>
</comment>
<name>A0A844AV09_9BURK</name>
<accession>A0A844AV09</accession>
<dbReference type="PROSITE" id="PS00759">
    <property type="entry name" value="ARGE_DAPE_CPG2_2"/>
    <property type="match status" value="1"/>
</dbReference>
<proteinExistence type="predicted"/>
<comment type="cofactor">
    <cofactor evidence="1">
        <name>Zn(2+)</name>
        <dbReference type="ChEBI" id="CHEBI:29105"/>
    </cofactor>
</comment>
<dbReference type="InterPro" id="IPR011650">
    <property type="entry name" value="Peptidase_M20_dimer"/>
</dbReference>
<evidence type="ECO:0000256" key="1">
    <source>
        <dbReference type="ARBA" id="ARBA00001947"/>
    </source>
</evidence>
<reference evidence="7 8" key="1">
    <citation type="submission" date="2019-11" db="EMBL/GenBank/DDBJ databases">
        <title>Caenimonas koreensis gen. nov., sp. nov., isolated from activated sludge.</title>
        <authorList>
            <person name="Seung H.R."/>
        </authorList>
    </citation>
    <scope>NUCLEOTIDE SEQUENCE [LARGE SCALE GENOMIC DNA]</scope>
    <source>
        <strain evidence="7 8">EMB320</strain>
    </source>
</reference>